<comment type="similarity">
    <text evidence="1">Belongs to the ice-binding protein family.</text>
</comment>
<dbReference type="Pfam" id="PF11999">
    <property type="entry name" value="Ice_binding"/>
    <property type="match status" value="1"/>
</dbReference>
<dbReference type="EMBL" id="JADKGY010000033">
    <property type="protein sequence ID" value="MBK9985171.1"/>
    <property type="molecule type" value="Genomic_DNA"/>
</dbReference>
<feature type="signal peptide" evidence="3">
    <location>
        <begin position="1"/>
        <end position="22"/>
    </location>
</feature>
<protein>
    <submittedName>
        <fullName evidence="4">DUF3494 domain-containing protein</fullName>
    </submittedName>
</protein>
<keyword evidence="2 3" id="KW-0732">Signal</keyword>
<evidence type="ECO:0000256" key="2">
    <source>
        <dbReference type="ARBA" id="ARBA00022729"/>
    </source>
</evidence>
<accession>A0A9D7SZI0</accession>
<dbReference type="AlphaFoldDB" id="A0A9D7SZI0"/>
<dbReference type="InterPro" id="IPR021884">
    <property type="entry name" value="Ice-bd_prot"/>
</dbReference>
<name>A0A9D7SZI0_9BACT</name>
<evidence type="ECO:0000313" key="5">
    <source>
        <dbReference type="Proteomes" id="UP000808337"/>
    </source>
</evidence>
<comment type="caution">
    <text evidence="4">The sequence shown here is derived from an EMBL/GenBank/DDBJ whole genome shotgun (WGS) entry which is preliminary data.</text>
</comment>
<evidence type="ECO:0000313" key="4">
    <source>
        <dbReference type="EMBL" id="MBK9985171.1"/>
    </source>
</evidence>
<evidence type="ECO:0000256" key="3">
    <source>
        <dbReference type="SAM" id="SignalP"/>
    </source>
</evidence>
<evidence type="ECO:0000256" key="1">
    <source>
        <dbReference type="ARBA" id="ARBA00005445"/>
    </source>
</evidence>
<sequence length="425" mass="43263">MNRLILLLLTASCLFLSAVAVAQVGIGTTTPDPSAVLDLVSTTRGFLMPRMTTAERNAIPNPATGLIIYNQSNSEVQVNAGSPGVPVWMGMKSSTDSTATTLSVTATGDISSASTTDVMIPGMTLTPPAGVYTVLFNAQYGFIADVPITTAQGVTDLTAAYNQIMAIPATNTTHMPIFGNGEVLSPGVYDLPAASSLAGTLTMDGGGDTNSVFIIRTGGALSTGAGTTVILTNGARARNIFWVSEGALSLAANTIMKGTLIAHNAAVSAAAGSNIEGRMFSTTGAISLGPSTIYPPAGNSYINLGVLSTFIIFSTAGALANTDPSNMTGDVGTNAGAITGFSMLNGNIYFPGSPPPAISSIASFCIYQNGVIVANSSRTTDATSSLIVLQAMATVAAGQSIDVRWKVDVGSVKVVNRILTVIKAN</sequence>
<reference evidence="4 5" key="1">
    <citation type="submission" date="2020-10" db="EMBL/GenBank/DDBJ databases">
        <title>Connecting structure to function with the recovery of over 1000 high-quality activated sludge metagenome-assembled genomes encoding full-length rRNA genes using long-read sequencing.</title>
        <authorList>
            <person name="Singleton C.M."/>
            <person name="Petriglieri F."/>
            <person name="Kristensen J.M."/>
            <person name="Kirkegaard R.H."/>
            <person name="Michaelsen T.Y."/>
            <person name="Andersen M.H."/>
            <person name="Karst S.M."/>
            <person name="Dueholm M.S."/>
            <person name="Nielsen P.H."/>
            <person name="Albertsen M."/>
        </authorList>
    </citation>
    <scope>NUCLEOTIDE SEQUENCE [LARGE SCALE GENOMIC DNA]</scope>
    <source>
        <strain evidence="4">Ribe_18-Q3-R11-54_MAXAC.273</strain>
    </source>
</reference>
<organism evidence="4 5">
    <name type="scientific">Candidatus Opimibacter skivensis</name>
    <dbReference type="NCBI Taxonomy" id="2982028"/>
    <lineage>
        <taxon>Bacteria</taxon>
        <taxon>Pseudomonadati</taxon>
        <taxon>Bacteroidota</taxon>
        <taxon>Saprospiria</taxon>
        <taxon>Saprospirales</taxon>
        <taxon>Saprospiraceae</taxon>
        <taxon>Candidatus Opimibacter</taxon>
    </lineage>
</organism>
<proteinExistence type="inferred from homology"/>
<feature type="chain" id="PRO_5039446792" evidence="3">
    <location>
        <begin position="23"/>
        <end position="425"/>
    </location>
</feature>
<gene>
    <name evidence="4" type="ORF">IPP15_22900</name>
</gene>
<dbReference type="Proteomes" id="UP000808337">
    <property type="component" value="Unassembled WGS sequence"/>
</dbReference>